<dbReference type="Proteomes" id="UP000023152">
    <property type="component" value="Unassembled WGS sequence"/>
</dbReference>
<organism evidence="1 2">
    <name type="scientific">Reticulomyxa filosa</name>
    <dbReference type="NCBI Taxonomy" id="46433"/>
    <lineage>
        <taxon>Eukaryota</taxon>
        <taxon>Sar</taxon>
        <taxon>Rhizaria</taxon>
        <taxon>Retaria</taxon>
        <taxon>Foraminifera</taxon>
        <taxon>Monothalamids</taxon>
        <taxon>Reticulomyxidae</taxon>
        <taxon>Reticulomyxa</taxon>
    </lineage>
</organism>
<keyword evidence="2" id="KW-1185">Reference proteome</keyword>
<protein>
    <submittedName>
        <fullName evidence="1">Uncharacterized protein</fullName>
    </submittedName>
</protein>
<dbReference type="EMBL" id="ASPP01003350">
    <property type="protein sequence ID" value="ETO33495.1"/>
    <property type="molecule type" value="Genomic_DNA"/>
</dbReference>
<accession>X6P4N5</accession>
<dbReference type="AlphaFoldDB" id="X6P4N5"/>
<sequence>MILHFHPSMRRSSGIKSCDPSWISPYKHEREILFLRSYVYSTVDDRLIKELCGWNAKIEFEDEYTQMILLTWAMYDKYIQQCLQVSVIWSHAIDLNLIFVLLLDTQRDIGTVSKMLEAFKEWRLRDNTEQKYKAIMNLFSERRCCNHSVNLFYIFAFNGNIEQAVERAAALTVNGFPFAKTRSFG</sequence>
<proteinExistence type="predicted"/>
<evidence type="ECO:0000313" key="1">
    <source>
        <dbReference type="EMBL" id="ETO33495.1"/>
    </source>
</evidence>
<reference evidence="1 2" key="1">
    <citation type="journal article" date="2013" name="Curr. Biol.">
        <title>The Genome of the Foraminiferan Reticulomyxa filosa.</title>
        <authorList>
            <person name="Glockner G."/>
            <person name="Hulsmann N."/>
            <person name="Schleicher M."/>
            <person name="Noegel A.A."/>
            <person name="Eichinger L."/>
            <person name="Gallinger C."/>
            <person name="Pawlowski J."/>
            <person name="Sierra R."/>
            <person name="Euteneuer U."/>
            <person name="Pillet L."/>
            <person name="Moustafa A."/>
            <person name="Platzer M."/>
            <person name="Groth M."/>
            <person name="Szafranski K."/>
            <person name="Schliwa M."/>
        </authorList>
    </citation>
    <scope>NUCLEOTIDE SEQUENCE [LARGE SCALE GENOMIC DNA]</scope>
</reference>
<name>X6P4N5_RETFI</name>
<comment type="caution">
    <text evidence="1">The sequence shown here is derived from an EMBL/GenBank/DDBJ whole genome shotgun (WGS) entry which is preliminary data.</text>
</comment>
<evidence type="ECO:0000313" key="2">
    <source>
        <dbReference type="Proteomes" id="UP000023152"/>
    </source>
</evidence>
<gene>
    <name evidence="1" type="ORF">RFI_03608</name>
</gene>